<keyword evidence="1" id="KW-1003">Cell membrane</keyword>
<dbReference type="Proteomes" id="UP000823964">
    <property type="component" value="Unassembled WGS sequence"/>
</dbReference>
<evidence type="ECO:0000313" key="2">
    <source>
        <dbReference type="EMBL" id="HIX19089.1"/>
    </source>
</evidence>
<dbReference type="SMART" id="SM01234">
    <property type="entry name" value="Haemolytic"/>
    <property type="match status" value="1"/>
</dbReference>
<dbReference type="Pfam" id="PF01809">
    <property type="entry name" value="YidD"/>
    <property type="match status" value="1"/>
</dbReference>
<evidence type="ECO:0000313" key="3">
    <source>
        <dbReference type="Proteomes" id="UP000823964"/>
    </source>
</evidence>
<dbReference type="HAMAP" id="MF_00386">
    <property type="entry name" value="UPF0161_YidD"/>
    <property type="match status" value="1"/>
</dbReference>
<dbReference type="InterPro" id="IPR002696">
    <property type="entry name" value="Membr_insert_effic_factor_YidD"/>
</dbReference>
<name>A0A9D1V9W1_9BACT</name>
<dbReference type="PANTHER" id="PTHR33383:SF1">
    <property type="entry name" value="MEMBRANE PROTEIN INSERTION EFFICIENCY FACTOR-RELATED"/>
    <property type="match status" value="1"/>
</dbReference>
<organism evidence="2 3">
    <name type="scientific">Candidatus Akkermansia intestinigallinarum</name>
    <dbReference type="NCBI Taxonomy" id="2838431"/>
    <lineage>
        <taxon>Bacteria</taxon>
        <taxon>Pseudomonadati</taxon>
        <taxon>Verrucomicrobiota</taxon>
        <taxon>Verrucomicrobiia</taxon>
        <taxon>Verrucomicrobiales</taxon>
        <taxon>Akkermansiaceae</taxon>
        <taxon>Akkermansia</taxon>
    </lineage>
</organism>
<comment type="caution">
    <text evidence="2">The sequence shown here is derived from an EMBL/GenBank/DDBJ whole genome shotgun (WGS) entry which is preliminary data.</text>
</comment>
<comment type="subcellular location">
    <subcellularLocation>
        <location evidence="1">Cell membrane</location>
        <topology evidence="1">Peripheral membrane protein</topology>
        <orientation evidence="1">Cytoplasmic side</orientation>
    </subcellularLocation>
</comment>
<reference evidence="2" key="1">
    <citation type="journal article" date="2021" name="PeerJ">
        <title>Extensive microbial diversity within the chicken gut microbiome revealed by metagenomics and culture.</title>
        <authorList>
            <person name="Gilroy R."/>
            <person name="Ravi A."/>
            <person name="Getino M."/>
            <person name="Pursley I."/>
            <person name="Horton D.L."/>
            <person name="Alikhan N.F."/>
            <person name="Baker D."/>
            <person name="Gharbi K."/>
            <person name="Hall N."/>
            <person name="Watson M."/>
            <person name="Adriaenssens E.M."/>
            <person name="Foster-Nyarko E."/>
            <person name="Jarju S."/>
            <person name="Secka A."/>
            <person name="Antonio M."/>
            <person name="Oren A."/>
            <person name="Chaudhuri R.R."/>
            <person name="La Ragione R."/>
            <person name="Hildebrand F."/>
            <person name="Pallen M.J."/>
        </authorList>
    </citation>
    <scope>NUCLEOTIDE SEQUENCE</scope>
    <source>
        <strain evidence="2">14975</strain>
    </source>
</reference>
<dbReference type="GO" id="GO:0005886">
    <property type="term" value="C:plasma membrane"/>
    <property type="evidence" value="ECO:0007669"/>
    <property type="project" value="UniProtKB-SubCell"/>
</dbReference>
<comment type="similarity">
    <text evidence="1">Belongs to the UPF0161 family.</text>
</comment>
<dbReference type="EMBL" id="DXFQ01000010">
    <property type="protein sequence ID" value="HIX19089.1"/>
    <property type="molecule type" value="Genomic_DNA"/>
</dbReference>
<comment type="function">
    <text evidence="1">Could be involved in insertion of integral membrane proteins into the membrane.</text>
</comment>
<reference evidence="2" key="2">
    <citation type="submission" date="2021-04" db="EMBL/GenBank/DDBJ databases">
        <authorList>
            <person name="Gilroy R."/>
        </authorList>
    </citation>
    <scope>NUCLEOTIDE SEQUENCE</scope>
    <source>
        <strain evidence="2">14975</strain>
    </source>
</reference>
<protein>
    <recommendedName>
        <fullName evidence="1">Putative membrane protein insertion efficiency factor</fullName>
    </recommendedName>
</protein>
<sequence>MKKLVILPVLFYKRFISKPLHILAGPHSGCRFTPSCSTYFIQAVEIHGAFKGSLMGIWRILRCNPWGGCGYDPVPPKKN</sequence>
<evidence type="ECO:0000256" key="1">
    <source>
        <dbReference type="HAMAP-Rule" id="MF_00386"/>
    </source>
</evidence>
<proteinExistence type="inferred from homology"/>
<gene>
    <name evidence="2" type="primary">yidD</name>
    <name evidence="2" type="ORF">H9862_00630</name>
</gene>
<accession>A0A9D1V9W1</accession>
<dbReference type="AlphaFoldDB" id="A0A9D1V9W1"/>
<dbReference type="NCBIfam" id="TIGR00278">
    <property type="entry name" value="membrane protein insertion efficiency factor YidD"/>
    <property type="match status" value="1"/>
</dbReference>
<dbReference type="PANTHER" id="PTHR33383">
    <property type="entry name" value="MEMBRANE PROTEIN INSERTION EFFICIENCY FACTOR-RELATED"/>
    <property type="match status" value="1"/>
</dbReference>
<keyword evidence="1" id="KW-0472">Membrane</keyword>